<evidence type="ECO:0000313" key="1">
    <source>
        <dbReference type="EMBL" id="KDQ11057.1"/>
    </source>
</evidence>
<gene>
    <name evidence="1" type="ORF">BOTBODRAFT_177543</name>
</gene>
<reference evidence="2" key="1">
    <citation type="journal article" date="2014" name="Proc. Natl. Acad. Sci. U.S.A.">
        <title>Extensive sampling of basidiomycete genomes demonstrates inadequacy of the white-rot/brown-rot paradigm for wood decay fungi.</title>
        <authorList>
            <person name="Riley R."/>
            <person name="Salamov A.A."/>
            <person name="Brown D.W."/>
            <person name="Nagy L.G."/>
            <person name="Floudas D."/>
            <person name="Held B.W."/>
            <person name="Levasseur A."/>
            <person name="Lombard V."/>
            <person name="Morin E."/>
            <person name="Otillar R."/>
            <person name="Lindquist E.A."/>
            <person name="Sun H."/>
            <person name="LaButti K.M."/>
            <person name="Schmutz J."/>
            <person name="Jabbour D."/>
            <person name="Luo H."/>
            <person name="Baker S.E."/>
            <person name="Pisabarro A.G."/>
            <person name="Walton J.D."/>
            <person name="Blanchette R.A."/>
            <person name="Henrissat B."/>
            <person name="Martin F."/>
            <person name="Cullen D."/>
            <person name="Hibbett D.S."/>
            <person name="Grigoriev I.V."/>
        </authorList>
    </citation>
    <scope>NUCLEOTIDE SEQUENCE [LARGE SCALE GENOMIC DNA]</scope>
    <source>
        <strain evidence="2">FD-172 SS1</strain>
    </source>
</reference>
<protein>
    <recommendedName>
        <fullName evidence="3">F-box domain-containing protein</fullName>
    </recommendedName>
</protein>
<keyword evidence="2" id="KW-1185">Reference proteome</keyword>
<proteinExistence type="predicted"/>
<evidence type="ECO:0008006" key="3">
    <source>
        <dbReference type="Google" id="ProtNLM"/>
    </source>
</evidence>
<name>A0A067MGP1_BOTB1</name>
<dbReference type="Proteomes" id="UP000027195">
    <property type="component" value="Unassembled WGS sequence"/>
</dbReference>
<accession>A0A067MGP1</accession>
<evidence type="ECO:0000313" key="2">
    <source>
        <dbReference type="Proteomes" id="UP000027195"/>
    </source>
</evidence>
<dbReference type="InParanoid" id="A0A067MGP1"/>
<sequence>MVLVFRFAASGPNGRSLDHHMILTFCGVSHEWCDITRRTPELWANILPLPASLINVFLTRSGNAPLYVEYKRVGRRRKTSLSDFLSLLNLEVLYLKVRYFRATDESEDLRGIFTGGTPKLRELTLDSLYVPMDHPIMRT</sequence>
<dbReference type="OrthoDB" id="3181669at2759"/>
<dbReference type="HOGENOM" id="CLU_1844763_0_0_1"/>
<dbReference type="AlphaFoldDB" id="A0A067MGP1"/>
<organism evidence="1 2">
    <name type="scientific">Botryobasidium botryosum (strain FD-172 SS1)</name>
    <dbReference type="NCBI Taxonomy" id="930990"/>
    <lineage>
        <taxon>Eukaryota</taxon>
        <taxon>Fungi</taxon>
        <taxon>Dikarya</taxon>
        <taxon>Basidiomycota</taxon>
        <taxon>Agaricomycotina</taxon>
        <taxon>Agaricomycetes</taxon>
        <taxon>Cantharellales</taxon>
        <taxon>Botryobasidiaceae</taxon>
        <taxon>Botryobasidium</taxon>
    </lineage>
</organism>
<dbReference type="EMBL" id="KL198061">
    <property type="protein sequence ID" value="KDQ11057.1"/>
    <property type="molecule type" value="Genomic_DNA"/>
</dbReference>